<proteinExistence type="predicted"/>
<dbReference type="NCBIfam" id="NF047593">
    <property type="entry name" value="IS66_ISAeme5_TnpA"/>
    <property type="match status" value="1"/>
</dbReference>
<evidence type="ECO:0000313" key="1">
    <source>
        <dbReference type="EMBL" id="AQS58049.1"/>
    </source>
</evidence>
<dbReference type="RefSeq" id="WP_077713008.1">
    <property type="nucleotide sequence ID" value="NZ_CP019698.1"/>
</dbReference>
<sequence>MNTREIAAEYRLAHWAHIVRRKNESGLSIKAFCANEGFRENTYYYWQRKLREAACEQLTEIRAEHSKQPYLVPPGFAELKITEAPEKLPIKNDLKQSEIRIELGGIRIAADSTYPVEKIAALLGLFKQLC</sequence>
<dbReference type="KEGG" id="dfg:B0537_02415"/>
<name>A0A1S6ITE3_9FIRM</name>
<evidence type="ECO:0008006" key="3">
    <source>
        <dbReference type="Google" id="ProtNLM"/>
    </source>
</evidence>
<dbReference type="Proteomes" id="UP000189464">
    <property type="component" value="Chromosome"/>
</dbReference>
<keyword evidence="2" id="KW-1185">Reference proteome</keyword>
<dbReference type="AlphaFoldDB" id="A0A1S6ITE3"/>
<organism evidence="1 2">
    <name type="scientific">Desulforamulus ferrireducens</name>
    <dbReference type="NCBI Taxonomy" id="1833852"/>
    <lineage>
        <taxon>Bacteria</taxon>
        <taxon>Bacillati</taxon>
        <taxon>Bacillota</taxon>
        <taxon>Clostridia</taxon>
        <taxon>Eubacteriales</taxon>
        <taxon>Peptococcaceae</taxon>
        <taxon>Desulforamulus</taxon>
    </lineage>
</organism>
<evidence type="ECO:0000313" key="2">
    <source>
        <dbReference type="Proteomes" id="UP000189464"/>
    </source>
</evidence>
<reference evidence="1 2" key="1">
    <citation type="journal article" date="2016" name="Int. J. Syst. Evol. Microbiol.">
        <title>Desulfotomaculum ferrireducens sp. nov., a moderately thermophilic sulfate-reducing and dissimilatory Fe(III)-reducing bacterium isolated from compost.</title>
        <authorList>
            <person name="Yang G."/>
            <person name="Guo J."/>
            <person name="Zhuang L."/>
            <person name="Yuan Y."/>
            <person name="Zhou S."/>
        </authorList>
    </citation>
    <scope>NUCLEOTIDE SEQUENCE [LARGE SCALE GENOMIC DNA]</scope>
    <source>
        <strain evidence="1 2">GSS09</strain>
    </source>
</reference>
<dbReference type="EMBL" id="CP019698">
    <property type="protein sequence ID" value="AQS58049.1"/>
    <property type="molecule type" value="Genomic_DNA"/>
</dbReference>
<protein>
    <recommendedName>
        <fullName evidence="3">Transposase</fullName>
    </recommendedName>
</protein>
<dbReference type="OrthoDB" id="9808061at2"/>
<gene>
    <name evidence="1" type="ORF">B0537_02415</name>
</gene>
<dbReference type="STRING" id="1833852.B0537_02415"/>
<accession>A0A1S6ITE3</accession>